<keyword evidence="8" id="KW-0511">Multifunctional enzyme</keyword>
<dbReference type="InterPro" id="IPR020841">
    <property type="entry name" value="PKS_Beta-ketoAc_synthase_dom"/>
</dbReference>
<dbReference type="PROSITE" id="PS50075">
    <property type="entry name" value="CARRIER"/>
    <property type="match status" value="1"/>
</dbReference>
<dbReference type="Pfam" id="PF02801">
    <property type="entry name" value="Ketoacyl-synt_C"/>
    <property type="match status" value="1"/>
</dbReference>
<dbReference type="SUPFAM" id="SSF53474">
    <property type="entry name" value="alpha/beta-Hydrolases"/>
    <property type="match status" value="1"/>
</dbReference>
<dbReference type="PROSITE" id="PS00012">
    <property type="entry name" value="PHOSPHOPANTETHEINE"/>
    <property type="match status" value="2"/>
</dbReference>
<dbReference type="CDD" id="cd02440">
    <property type="entry name" value="AdoMet_MTases"/>
    <property type="match status" value="1"/>
</dbReference>
<dbReference type="GO" id="GO:0016491">
    <property type="term" value="F:oxidoreductase activity"/>
    <property type="evidence" value="ECO:0007669"/>
    <property type="project" value="UniProtKB-KW"/>
</dbReference>
<dbReference type="SUPFAM" id="SSF53335">
    <property type="entry name" value="S-adenosyl-L-methionine-dependent methyltransferases"/>
    <property type="match status" value="1"/>
</dbReference>
<dbReference type="InterPro" id="IPR050091">
    <property type="entry name" value="PKS_NRPS_Biosynth_Enz"/>
</dbReference>
<dbReference type="InterPro" id="IPR049492">
    <property type="entry name" value="BD-FAE-like_dom"/>
</dbReference>
<protein>
    <recommendedName>
        <fullName evidence="16">Polyketide synthase</fullName>
    </recommendedName>
</protein>
<dbReference type="PANTHER" id="PTHR43775:SF21">
    <property type="entry name" value="NON-REDUCING POLYKETIDE SYNTHASE AUSA-RELATED"/>
    <property type="match status" value="1"/>
</dbReference>
<dbReference type="CDD" id="cd00833">
    <property type="entry name" value="PKS"/>
    <property type="match status" value="1"/>
</dbReference>
<feature type="compositionally biased region" description="Low complexity" evidence="10">
    <location>
        <begin position="1616"/>
        <end position="1629"/>
    </location>
</feature>
<dbReference type="Gene3D" id="1.10.1200.10">
    <property type="entry name" value="ACP-like"/>
    <property type="match status" value="2"/>
</dbReference>
<dbReference type="Pfam" id="PF21089">
    <property type="entry name" value="PKS_DH_N"/>
    <property type="match status" value="1"/>
</dbReference>
<evidence type="ECO:0000256" key="6">
    <source>
        <dbReference type="ARBA" id="ARBA00022737"/>
    </source>
</evidence>
<dbReference type="Pfam" id="PF00109">
    <property type="entry name" value="ketoacyl-synt"/>
    <property type="match status" value="1"/>
</dbReference>
<dbReference type="Pfam" id="PF20434">
    <property type="entry name" value="BD-FAE"/>
    <property type="match status" value="1"/>
</dbReference>
<dbReference type="Pfam" id="PF00550">
    <property type="entry name" value="PP-binding"/>
    <property type="match status" value="2"/>
</dbReference>
<evidence type="ECO:0000259" key="13">
    <source>
        <dbReference type="PROSITE" id="PS52019"/>
    </source>
</evidence>
<evidence type="ECO:0000256" key="10">
    <source>
        <dbReference type="SAM" id="MobiDB-lite"/>
    </source>
</evidence>
<accession>A0A8J2ICH4</accession>
<dbReference type="GeneID" id="67020458"/>
<feature type="domain" description="Carrier" evidence="11">
    <location>
        <begin position="1751"/>
        <end position="1828"/>
    </location>
</feature>
<feature type="active site" description="Proton acceptor; for dehydratase activity" evidence="9">
    <location>
        <position position="1304"/>
    </location>
</feature>
<evidence type="ECO:0000256" key="9">
    <source>
        <dbReference type="PROSITE-ProRule" id="PRU01363"/>
    </source>
</evidence>
<dbReference type="GO" id="GO:0006508">
    <property type="term" value="P:proteolysis"/>
    <property type="evidence" value="ECO:0007669"/>
    <property type="project" value="InterPro"/>
</dbReference>
<dbReference type="GO" id="GO:0032259">
    <property type="term" value="P:methylation"/>
    <property type="evidence" value="ECO:0007669"/>
    <property type="project" value="UniProtKB-KW"/>
</dbReference>
<dbReference type="Pfam" id="PF00698">
    <property type="entry name" value="Acyl_transf_1"/>
    <property type="match status" value="1"/>
</dbReference>
<dbReference type="InterPro" id="IPR036736">
    <property type="entry name" value="ACP-like_sf"/>
</dbReference>
<feature type="region of interest" description="Disordered" evidence="10">
    <location>
        <begin position="1727"/>
        <end position="1751"/>
    </location>
</feature>
<dbReference type="SMART" id="SM00825">
    <property type="entry name" value="PKS_KS"/>
    <property type="match status" value="1"/>
</dbReference>
<dbReference type="InterPro" id="IPR006162">
    <property type="entry name" value="Ppantetheine_attach_site"/>
</dbReference>
<dbReference type="Pfam" id="PF00326">
    <property type="entry name" value="Peptidase_S9"/>
    <property type="match status" value="1"/>
</dbReference>
<evidence type="ECO:0000256" key="3">
    <source>
        <dbReference type="ARBA" id="ARBA00022553"/>
    </source>
</evidence>
<comment type="caution">
    <text evidence="14">The sequence shown here is derived from an EMBL/GenBank/DDBJ whole genome shotgun (WGS) entry which is preliminary data.</text>
</comment>
<gene>
    <name evidence="14" type="ORF">ALTATR162_LOCUS8357</name>
</gene>
<feature type="region of interest" description="C-terminal hotdog fold" evidence="9">
    <location>
        <begin position="1420"/>
        <end position="1573"/>
    </location>
</feature>
<dbReference type="GO" id="GO:0004315">
    <property type="term" value="F:3-oxoacyl-[acyl-carrier-protein] synthase activity"/>
    <property type="evidence" value="ECO:0007669"/>
    <property type="project" value="InterPro"/>
</dbReference>
<dbReference type="InterPro" id="IPR016035">
    <property type="entry name" value="Acyl_Trfase/lysoPLipase"/>
</dbReference>
<evidence type="ECO:0000256" key="1">
    <source>
        <dbReference type="ARBA" id="ARBA00004721"/>
    </source>
</evidence>
<evidence type="ECO:0008006" key="16">
    <source>
        <dbReference type="Google" id="ProtNLM"/>
    </source>
</evidence>
<dbReference type="Gene3D" id="3.30.70.3290">
    <property type="match status" value="1"/>
</dbReference>
<dbReference type="InterPro" id="IPR009081">
    <property type="entry name" value="PP-bd_ACP"/>
</dbReference>
<keyword evidence="4" id="KW-0489">Methyltransferase</keyword>
<dbReference type="InterPro" id="IPR054514">
    <property type="entry name" value="RhiE-like_linker"/>
</dbReference>
<dbReference type="InterPro" id="IPR042104">
    <property type="entry name" value="PKS_dehydratase_sf"/>
</dbReference>
<keyword evidence="3" id="KW-0597">Phosphoprotein</keyword>
<keyword evidence="6" id="KW-0677">Repeat</keyword>
<dbReference type="GO" id="GO:0044550">
    <property type="term" value="P:secondary metabolite biosynthetic process"/>
    <property type="evidence" value="ECO:0007669"/>
    <property type="project" value="TreeGrafter"/>
</dbReference>
<dbReference type="PROSITE" id="PS00606">
    <property type="entry name" value="KS3_1"/>
    <property type="match status" value="1"/>
</dbReference>
<dbReference type="InterPro" id="IPR049900">
    <property type="entry name" value="PKS_mFAS_DH"/>
</dbReference>
<dbReference type="InterPro" id="IPR013217">
    <property type="entry name" value="Methyltransf_12"/>
</dbReference>
<feature type="region of interest" description="Disordered" evidence="10">
    <location>
        <begin position="1831"/>
        <end position="1854"/>
    </location>
</feature>
<dbReference type="Pfam" id="PF14765">
    <property type="entry name" value="PS-DH"/>
    <property type="match status" value="1"/>
</dbReference>
<dbReference type="EMBL" id="CAJRGZ010000023">
    <property type="protein sequence ID" value="CAG5177740.1"/>
    <property type="molecule type" value="Genomic_DNA"/>
</dbReference>
<dbReference type="Gene3D" id="3.40.50.150">
    <property type="entry name" value="Vaccinia Virus protein VP39"/>
    <property type="match status" value="1"/>
</dbReference>
<evidence type="ECO:0000259" key="11">
    <source>
        <dbReference type="PROSITE" id="PS50075"/>
    </source>
</evidence>
<dbReference type="InterPro" id="IPR041068">
    <property type="entry name" value="HTH_51"/>
</dbReference>
<feature type="region of interest" description="Disordered" evidence="10">
    <location>
        <begin position="1578"/>
        <end position="1599"/>
    </location>
</feature>
<name>A0A8J2ICH4_9PLEO</name>
<dbReference type="PROSITE" id="PS52004">
    <property type="entry name" value="KS3_2"/>
    <property type="match status" value="1"/>
</dbReference>
<dbReference type="GO" id="GO:0004312">
    <property type="term" value="F:fatty acid synthase activity"/>
    <property type="evidence" value="ECO:0007669"/>
    <property type="project" value="TreeGrafter"/>
</dbReference>
<dbReference type="InterPro" id="IPR016039">
    <property type="entry name" value="Thiolase-like"/>
</dbReference>
<dbReference type="InterPro" id="IPR016036">
    <property type="entry name" value="Malonyl_transacylase_ACP-bd"/>
</dbReference>
<evidence type="ECO:0000256" key="8">
    <source>
        <dbReference type="ARBA" id="ARBA00023268"/>
    </source>
</evidence>
<sequence length="2568" mass="279545">MNHFAPSVAFFCPQSKAPTEAYLEQLQKYIVGTPLLQPFAQAITSLRYTWSTLCEGHADIAKLKSGERHVASLERWITDGIAGPVSSSMSGILALPLLVVIQICQYFQLLELHDLTHEQMLSSLRNGGGAQGYCGGLPTAFAISCAKDEEDLVRLATKALRLAFAVGAFGELSDDESIEGATTIAVRLRASQQGGELVDDNPGCYISAITDPRTISIVGPVLELKKVAERARNQGLLVTDIHIRGKVHNPENAPLVKVLFDICNEHDEMALPDASQLRVPVRSNLNGKLLDNCSLTHEAINTILASRCEWYRLLKEVAQDLTGSGTDAHTFALFGIGDPVPLMPFHNARLRVSKIEAHTAIQEARLAEYKYPEDAIAITGVSCRLPQANDLEELWQLLAAGTSTCEEIRHDRVPMQESFRALQNEKWKPKWFGNFIDGADEFDWAFFRSNAKEAASMDPQQRILLELTFQALDSAGYLRRHVRENGDRVGCFIGASFIEYTDNTGAHAPTAYTATGTIRAFLCGRLSYHFGWTGPAEVIDTACSSSLVAINRACQSIWSGECPMAVAGGVNIISGVHNYLNLGKAGFLSPTGQCKPFDQSADGYCRGDGAGMIVLKPLRKALADGDQVLGVIPGSSTNQGGLSASLTVTQPSAQVDLYQSILKRAGMSPHHVSYVEAHGTGTQAGDPLEVSSIRDVFGGTVRPTKMYLGSIKANTGHAESAAGVAGLLKVIAMLQKKAIPPHALFNSLNPKIPSLGPDRIVIAKSLEPWEVPFRAAWVNNYGAAGSNASLVVCEGPRKDIGAVQTQLLAGTRYPIILSAHTVESLRAYAESLRSYISRGDLDLASLAYTLCERRKRHPLAWMTTASEITSLQTELSATIRPCNITASSKHVVLAFSSQSKQIIGLSKTLYESTPRLRHYIEECDSILVTIGFPSIIPAIFQTTIITDPVLLQTGTMAVQYASARCWMDAGVQPACTIGHSFGELTALAVSGVLSIEDALKLVATRAQLMVTKWGPERGTMLAIFAPVSVVTRIIEAVSNHSLEIACFNAPNSQVIVGAQAAVADAEKLLAFDPSFKGVKSQRVDVTHGFHSVFTEPLRNDLAKSLGSLTFREASTPIEPCTQVQAGSITAAHVVSHLRQPVYFIDAVRRIEKRLGGCIWLETGFDSSIIPMVKRATAKSEIHSFYSIKTAIVDQPTDILSRSTLDMWKEGVDVTPWAFLSPSDAGVEPIWLPPYQFQRTKAWLENIDRATELQQSLASLTSQQAEVASIPVSVRLLHHAGSTGSTEKLVIDNSASRFREVISGHAVRGRPLCPASMYMECAAMSAQLLGADLSSKSLVFEDLSFESPLGVNLDRDVSLTLEETVKNSWNFVLSSSPGSASGSTRATVHGKGQMLLVEDPRFSTYKRLIADRLDSIRSSPSAEKLNGGRAYKLFSKVVDYADFFHGINSIVIDKNEALAEIRMSDSHIGGDESSVTKHCDTVSIDAFIQVSGLLINSSKACPPGQVFVASGLESITMSRRCDFDTHKEWNVYAMFTLIDDVHVTGDVFILTKDGEVAMTAIGAKFHRLEISKLERTLDAANGSKASSKETSRPSLLSSIPSFQSSRPTIVQIPTLLAPDSDSGFSSASSVAEEESDDREAPLKAMISTYTGAPAEFIASNTCIGDLGVDSLASVELSDEIGECFGKLVSPGELLTMSFGALSQMIFPGVAKINRKRVMPSTSQAAIASSPASEVLETRSKSDSSPNCGIRDPTNDTRRMKLFELISELCGADVSQIQEHQLLQDLGFDSLSTTELGSSMSDDFNFDLNSVDTLLDISVKELMQLVGISSSKFSSSLSAPPISQASATSTSGPDQSTGIMDPFQSLLAAESSLQEYAMSCQFTEYLAKVATRQDELLLAYLVEGLQKLGIDLRAIGKGEKIPAFTYQSKHSKVVQRYYEILERHGIIEKKGLGYIRSSGSCTFAPSPQLLRRLIADFPQYSCEAELMALTGPKIAECLTGAEDPVKLLFGTSKSQEIVGNFYTKAPMFATLTEVLVDFMVRLVEKADGPVRILEVGAGMGGTTKRLGEALSALNHPIEYFFTDISSTLVRNASKKFKYPWMQFKTLNLEVEPPIDMVGKFDVVISTNCVHATANRTDTCRRIKQMLNPHGLLVLSEITTIFDWHEAVFGLLDGWWLANDATHAIQPPAVWMNFLHRAGYPSATYSQSSVQDCNLQRLLVASAQQYPEPPRQIESPATGVETVVYKAIDEVEIEADVYLPNSTPTSSMPVALMIHGGGHMTLSRKAVRPAQTKFLLSHNILPISVDYRLVPEVNVIEGPFSDVRDAYVWIQTKLSTITSRYGISIDTSCIVAIGWSTGAHLAMSLAWTTKELNLPPPAAVLGFYGPTDFESGSLEKHHDEKHYDEFPARRMRLEKIMQSLPRTPVTNYGTMMDSSQLGWVKPGDPRSELIFAVLKEGIGLNVLLYGLSHEALALKPEPTLVEAISPMAHVREGSYNVPTFVIHGMEDEIVPFKTAESFIKELENSGVKCGFLPIPGVKHIHDLNLKPGSKEWKDQVEPGYRFLFEILDVSI</sequence>
<comment type="pathway">
    <text evidence="1">Secondary metabolite biosynthesis; terpenoid biosynthesis.</text>
</comment>
<dbReference type="InterPro" id="IPR001375">
    <property type="entry name" value="Peptidase_S9_cat"/>
</dbReference>
<dbReference type="PROSITE" id="PS52019">
    <property type="entry name" value="PKS_MFAS_DH"/>
    <property type="match status" value="1"/>
</dbReference>
<dbReference type="InterPro" id="IPR018201">
    <property type="entry name" value="Ketoacyl_synth_AS"/>
</dbReference>
<dbReference type="InterPro" id="IPR029058">
    <property type="entry name" value="AB_hydrolase_fold"/>
</dbReference>
<evidence type="ECO:0000259" key="12">
    <source>
        <dbReference type="PROSITE" id="PS52004"/>
    </source>
</evidence>
<evidence type="ECO:0000256" key="7">
    <source>
        <dbReference type="ARBA" id="ARBA00023002"/>
    </source>
</evidence>
<dbReference type="GO" id="GO:0006633">
    <property type="term" value="P:fatty acid biosynthetic process"/>
    <property type="evidence" value="ECO:0007669"/>
    <property type="project" value="InterPro"/>
</dbReference>
<dbReference type="InterPro" id="IPR014031">
    <property type="entry name" value="Ketoacyl_synth_C"/>
</dbReference>
<dbReference type="Proteomes" id="UP000676310">
    <property type="component" value="Unassembled WGS sequence"/>
</dbReference>
<dbReference type="Pfam" id="PF18558">
    <property type="entry name" value="HTH_51"/>
    <property type="match status" value="1"/>
</dbReference>
<reference evidence="14" key="1">
    <citation type="submission" date="2021-05" db="EMBL/GenBank/DDBJ databases">
        <authorList>
            <person name="Stam R."/>
        </authorList>
    </citation>
    <scope>NUCLEOTIDE SEQUENCE</scope>
    <source>
        <strain evidence="14">CS162</strain>
    </source>
</reference>
<dbReference type="GO" id="GO:0008236">
    <property type="term" value="F:serine-type peptidase activity"/>
    <property type="evidence" value="ECO:0007669"/>
    <property type="project" value="InterPro"/>
</dbReference>
<dbReference type="Pfam" id="PF08242">
    <property type="entry name" value="Methyltransf_12"/>
    <property type="match status" value="1"/>
</dbReference>
<keyword evidence="15" id="KW-1185">Reference proteome</keyword>
<dbReference type="RefSeq" id="XP_043171922.1">
    <property type="nucleotide sequence ID" value="XM_043315987.1"/>
</dbReference>
<keyword evidence="7" id="KW-0560">Oxidoreductase</keyword>
<feature type="active site" description="Proton donor; for dehydratase activity" evidence="9">
    <location>
        <position position="1484"/>
    </location>
</feature>
<dbReference type="Gene3D" id="3.40.50.1820">
    <property type="entry name" value="alpha/beta hydrolase"/>
    <property type="match status" value="1"/>
</dbReference>
<evidence type="ECO:0000256" key="2">
    <source>
        <dbReference type="ARBA" id="ARBA00022450"/>
    </source>
</evidence>
<dbReference type="InterPro" id="IPR029063">
    <property type="entry name" value="SAM-dependent_MTases_sf"/>
</dbReference>
<feature type="region of interest" description="Disordered" evidence="10">
    <location>
        <begin position="1615"/>
        <end position="1638"/>
    </location>
</feature>
<dbReference type="SUPFAM" id="SSF55048">
    <property type="entry name" value="Probable ACP-binding domain of malonyl-CoA ACP transacylase"/>
    <property type="match status" value="1"/>
</dbReference>
<dbReference type="OrthoDB" id="429813at2759"/>
<organism evidence="14 15">
    <name type="scientific">Alternaria atra</name>
    <dbReference type="NCBI Taxonomy" id="119953"/>
    <lineage>
        <taxon>Eukaryota</taxon>
        <taxon>Fungi</taxon>
        <taxon>Dikarya</taxon>
        <taxon>Ascomycota</taxon>
        <taxon>Pezizomycotina</taxon>
        <taxon>Dothideomycetes</taxon>
        <taxon>Pleosporomycetidae</taxon>
        <taxon>Pleosporales</taxon>
        <taxon>Pleosporineae</taxon>
        <taxon>Pleosporaceae</taxon>
        <taxon>Alternaria</taxon>
        <taxon>Alternaria sect. Ulocladioides</taxon>
    </lineage>
</organism>
<evidence type="ECO:0000256" key="4">
    <source>
        <dbReference type="ARBA" id="ARBA00022603"/>
    </source>
</evidence>
<dbReference type="GO" id="GO:0008168">
    <property type="term" value="F:methyltransferase activity"/>
    <property type="evidence" value="ECO:0007669"/>
    <property type="project" value="UniProtKB-KW"/>
</dbReference>
<dbReference type="Gene3D" id="3.40.47.10">
    <property type="match status" value="1"/>
</dbReference>
<keyword evidence="2" id="KW-0596">Phosphopantetheine</keyword>
<keyword evidence="5" id="KW-0808">Transferase</keyword>
<evidence type="ECO:0000256" key="5">
    <source>
        <dbReference type="ARBA" id="ARBA00022679"/>
    </source>
</evidence>
<dbReference type="SUPFAM" id="SSF52151">
    <property type="entry name" value="FabD/lysophospholipase-like"/>
    <property type="match status" value="1"/>
</dbReference>
<feature type="compositionally biased region" description="Low complexity" evidence="10">
    <location>
        <begin position="1831"/>
        <end position="1845"/>
    </location>
</feature>
<feature type="domain" description="Ketosynthase family 3 (KS3)" evidence="12">
    <location>
        <begin position="373"/>
        <end position="794"/>
    </location>
</feature>
<dbReference type="Gene3D" id="3.40.366.10">
    <property type="entry name" value="Malonyl-Coenzyme A Acyl Carrier Protein, domain 2"/>
    <property type="match status" value="2"/>
</dbReference>
<dbReference type="SUPFAM" id="SSF47336">
    <property type="entry name" value="ACP-like"/>
    <property type="match status" value="2"/>
</dbReference>
<dbReference type="Gene3D" id="3.10.129.110">
    <property type="entry name" value="Polyketide synthase dehydratase"/>
    <property type="match status" value="1"/>
</dbReference>
<dbReference type="Pfam" id="PF22336">
    <property type="entry name" value="RhiE-like_linker"/>
    <property type="match status" value="1"/>
</dbReference>
<feature type="domain" description="PKS/mFAS DH" evidence="13">
    <location>
        <begin position="1269"/>
        <end position="1573"/>
    </location>
</feature>
<evidence type="ECO:0000313" key="14">
    <source>
        <dbReference type="EMBL" id="CAG5177740.1"/>
    </source>
</evidence>
<feature type="region of interest" description="N-terminal hotdog fold" evidence="9">
    <location>
        <begin position="1269"/>
        <end position="1400"/>
    </location>
</feature>
<dbReference type="Pfam" id="PF16073">
    <property type="entry name" value="SAT"/>
    <property type="match status" value="1"/>
</dbReference>
<dbReference type="InterPro" id="IPR014030">
    <property type="entry name" value="Ketoacyl_synth_N"/>
</dbReference>
<dbReference type="InterPro" id="IPR049552">
    <property type="entry name" value="PKS_DH_N"/>
</dbReference>
<evidence type="ECO:0000313" key="15">
    <source>
        <dbReference type="Proteomes" id="UP000676310"/>
    </source>
</evidence>
<dbReference type="InterPro" id="IPR001227">
    <property type="entry name" value="Ac_transferase_dom_sf"/>
</dbReference>
<dbReference type="SMART" id="SM00827">
    <property type="entry name" value="PKS_AT"/>
    <property type="match status" value="1"/>
</dbReference>
<proteinExistence type="predicted"/>
<dbReference type="PANTHER" id="PTHR43775">
    <property type="entry name" value="FATTY ACID SYNTHASE"/>
    <property type="match status" value="1"/>
</dbReference>
<dbReference type="InterPro" id="IPR014043">
    <property type="entry name" value="Acyl_transferase_dom"/>
</dbReference>
<dbReference type="SUPFAM" id="SSF53901">
    <property type="entry name" value="Thiolase-like"/>
    <property type="match status" value="1"/>
</dbReference>
<dbReference type="InterPro" id="IPR049551">
    <property type="entry name" value="PKS_DH_C"/>
</dbReference>
<dbReference type="InterPro" id="IPR032088">
    <property type="entry name" value="SAT"/>
</dbReference>